<keyword evidence="11 13" id="KW-0472">Membrane</keyword>
<evidence type="ECO:0000256" key="1">
    <source>
        <dbReference type="ARBA" id="ARBA00001970"/>
    </source>
</evidence>
<evidence type="ECO:0000256" key="7">
    <source>
        <dbReference type="ARBA" id="ARBA00022723"/>
    </source>
</evidence>
<evidence type="ECO:0000256" key="3">
    <source>
        <dbReference type="ARBA" id="ARBA00022448"/>
    </source>
</evidence>
<proteinExistence type="inferred from homology"/>
<evidence type="ECO:0000256" key="12">
    <source>
        <dbReference type="ARBA" id="ARBA00037975"/>
    </source>
</evidence>
<evidence type="ECO:0000256" key="9">
    <source>
        <dbReference type="ARBA" id="ARBA00022989"/>
    </source>
</evidence>
<evidence type="ECO:0000256" key="5">
    <source>
        <dbReference type="ARBA" id="ARBA00022617"/>
    </source>
</evidence>
<accession>A0A059FZJ5</accession>
<dbReference type="AlphaFoldDB" id="A0A059FZJ5"/>
<keyword evidence="7" id="KW-0479">Metal-binding</keyword>
<reference evidence="15 16" key="1">
    <citation type="submission" date="2013-04" db="EMBL/GenBank/DDBJ databases">
        <title>Hyphomonas hirschiana VP5 Genome Sequencing.</title>
        <authorList>
            <person name="Lai Q."/>
            <person name="Shao Z."/>
        </authorList>
    </citation>
    <scope>NUCLEOTIDE SEQUENCE [LARGE SCALE GENOMIC DNA]</scope>
    <source>
        <strain evidence="15 16">VP5</strain>
    </source>
</reference>
<dbReference type="InterPro" id="IPR052168">
    <property type="entry name" value="Cytochrome_b561_oxidase"/>
</dbReference>
<evidence type="ECO:0000313" key="16">
    <source>
        <dbReference type="Proteomes" id="UP000025061"/>
    </source>
</evidence>
<evidence type="ECO:0000256" key="6">
    <source>
        <dbReference type="ARBA" id="ARBA00022692"/>
    </source>
</evidence>
<keyword evidence="6 13" id="KW-0812">Transmembrane</keyword>
<dbReference type="EMBL" id="ARYI01000001">
    <property type="protein sequence ID" value="KCZ96158.1"/>
    <property type="molecule type" value="Genomic_DNA"/>
</dbReference>
<feature type="transmembrane region" description="Helical" evidence="13">
    <location>
        <begin position="50"/>
        <end position="71"/>
    </location>
</feature>
<dbReference type="OrthoDB" id="1247465at2"/>
<dbReference type="GO" id="GO:0009055">
    <property type="term" value="F:electron transfer activity"/>
    <property type="evidence" value="ECO:0007669"/>
    <property type="project" value="InterPro"/>
</dbReference>
<protein>
    <submittedName>
        <fullName evidence="15">Nickel-dependent hydrogenase, b-type cytochrome subunit</fullName>
    </submittedName>
</protein>
<dbReference type="GO" id="GO:0020037">
    <property type="term" value="F:heme binding"/>
    <property type="evidence" value="ECO:0007669"/>
    <property type="project" value="TreeGrafter"/>
</dbReference>
<feature type="transmembrane region" description="Helical" evidence="13">
    <location>
        <begin position="18"/>
        <end position="38"/>
    </location>
</feature>
<evidence type="ECO:0000313" key="15">
    <source>
        <dbReference type="EMBL" id="KCZ96158.1"/>
    </source>
</evidence>
<feature type="transmembrane region" description="Helical" evidence="13">
    <location>
        <begin position="120"/>
        <end position="139"/>
    </location>
</feature>
<keyword evidence="9 13" id="KW-1133">Transmembrane helix</keyword>
<keyword evidence="3" id="KW-0813">Transport</keyword>
<comment type="cofactor">
    <cofactor evidence="1">
        <name>heme b</name>
        <dbReference type="ChEBI" id="CHEBI:60344"/>
    </cofactor>
</comment>
<dbReference type="InterPro" id="IPR016174">
    <property type="entry name" value="Di-haem_cyt_TM"/>
</dbReference>
<dbReference type="PANTHER" id="PTHR30529">
    <property type="entry name" value="CYTOCHROME B561"/>
    <property type="match status" value="1"/>
</dbReference>
<keyword evidence="8" id="KW-0249">Electron transport</keyword>
<feature type="domain" description="Cytochrome b561 bacterial/Ni-hydrogenase" evidence="14">
    <location>
        <begin position="9"/>
        <end position="179"/>
    </location>
</feature>
<evidence type="ECO:0000256" key="4">
    <source>
        <dbReference type="ARBA" id="ARBA00022475"/>
    </source>
</evidence>
<gene>
    <name evidence="15" type="ORF">HHI_00725</name>
</gene>
<dbReference type="GO" id="GO:0022904">
    <property type="term" value="P:respiratory electron transport chain"/>
    <property type="evidence" value="ECO:0007669"/>
    <property type="project" value="InterPro"/>
</dbReference>
<dbReference type="Proteomes" id="UP000025061">
    <property type="component" value="Unassembled WGS sequence"/>
</dbReference>
<comment type="caution">
    <text evidence="15">The sequence shown here is derived from an EMBL/GenBank/DDBJ whole genome shotgun (WGS) entry which is preliminary data.</text>
</comment>
<evidence type="ECO:0000256" key="11">
    <source>
        <dbReference type="ARBA" id="ARBA00023136"/>
    </source>
</evidence>
<evidence type="ECO:0000259" key="14">
    <source>
        <dbReference type="Pfam" id="PF01292"/>
    </source>
</evidence>
<evidence type="ECO:0000256" key="13">
    <source>
        <dbReference type="SAM" id="Phobius"/>
    </source>
</evidence>
<dbReference type="PATRIC" id="fig|1280951.3.peg.145"/>
<dbReference type="RefSeq" id="WP_011645931.1">
    <property type="nucleotide sequence ID" value="NZ_ARYI01000001.1"/>
</dbReference>
<dbReference type="Gene3D" id="1.20.950.20">
    <property type="entry name" value="Transmembrane di-heme cytochromes, Chain C"/>
    <property type="match status" value="2"/>
</dbReference>
<evidence type="ECO:0000256" key="8">
    <source>
        <dbReference type="ARBA" id="ARBA00022982"/>
    </source>
</evidence>
<dbReference type="PANTHER" id="PTHR30529:SF1">
    <property type="entry name" value="CYTOCHROME B561 HOMOLOG 2"/>
    <property type="match status" value="1"/>
</dbReference>
<comment type="subcellular location">
    <subcellularLocation>
        <location evidence="2">Cell membrane</location>
        <topology evidence="2">Multi-pass membrane protein</topology>
    </subcellularLocation>
</comment>
<keyword evidence="10" id="KW-0408">Iron</keyword>
<feature type="transmembrane region" description="Helical" evidence="13">
    <location>
        <begin position="91"/>
        <end position="113"/>
    </location>
</feature>
<evidence type="ECO:0000256" key="10">
    <source>
        <dbReference type="ARBA" id="ARBA00023004"/>
    </source>
</evidence>
<sequence>MTDQTRASYGALSRLNHWLTFLLFSGMLIVGFTLAYGGLERETRGPLMNLHKATGTLLLLFAAWRISWRLTQGFPPPMPGVPAWQITASRIVHWGLLAAILIMPLSGVVMSLLGGRPIGIYGLFLIPPVAEIEAVGKAARQVHGYAAFTFVGLITLHILAALKHALIDKDGTLSRMLSGKGAAV</sequence>
<keyword evidence="4" id="KW-1003">Cell membrane</keyword>
<dbReference type="SUPFAM" id="SSF81342">
    <property type="entry name" value="Transmembrane di-heme cytochromes"/>
    <property type="match status" value="1"/>
</dbReference>
<name>A0A059FZJ5_9PROT</name>
<dbReference type="GO" id="GO:0005886">
    <property type="term" value="C:plasma membrane"/>
    <property type="evidence" value="ECO:0007669"/>
    <property type="project" value="UniProtKB-SubCell"/>
</dbReference>
<comment type="similarity">
    <text evidence="12">Belongs to the cytochrome b561 family.</text>
</comment>
<evidence type="ECO:0000256" key="2">
    <source>
        <dbReference type="ARBA" id="ARBA00004651"/>
    </source>
</evidence>
<feature type="transmembrane region" description="Helical" evidence="13">
    <location>
        <begin position="145"/>
        <end position="166"/>
    </location>
</feature>
<keyword evidence="5" id="KW-0349">Heme</keyword>
<dbReference type="InterPro" id="IPR011577">
    <property type="entry name" value="Cyt_b561_bac/Ni-Hgenase"/>
</dbReference>
<dbReference type="Pfam" id="PF01292">
    <property type="entry name" value="Ni_hydr_CYTB"/>
    <property type="match status" value="1"/>
</dbReference>
<organism evidence="15 16">
    <name type="scientific">Hyphomonas hirschiana VP5</name>
    <dbReference type="NCBI Taxonomy" id="1280951"/>
    <lineage>
        <taxon>Bacteria</taxon>
        <taxon>Pseudomonadati</taxon>
        <taxon>Pseudomonadota</taxon>
        <taxon>Alphaproteobacteria</taxon>
        <taxon>Hyphomonadales</taxon>
        <taxon>Hyphomonadaceae</taxon>
        <taxon>Hyphomonas</taxon>
    </lineage>
</organism>
<keyword evidence="16" id="KW-1185">Reference proteome</keyword>
<dbReference type="GO" id="GO:0046872">
    <property type="term" value="F:metal ion binding"/>
    <property type="evidence" value="ECO:0007669"/>
    <property type="project" value="UniProtKB-KW"/>
</dbReference>